<dbReference type="Proteomes" id="UP001457282">
    <property type="component" value="Unassembled WGS sequence"/>
</dbReference>
<name>A0AAW1XDA4_RUBAR</name>
<organism evidence="1 2">
    <name type="scientific">Rubus argutus</name>
    <name type="common">Southern blackberry</name>
    <dbReference type="NCBI Taxonomy" id="59490"/>
    <lineage>
        <taxon>Eukaryota</taxon>
        <taxon>Viridiplantae</taxon>
        <taxon>Streptophyta</taxon>
        <taxon>Embryophyta</taxon>
        <taxon>Tracheophyta</taxon>
        <taxon>Spermatophyta</taxon>
        <taxon>Magnoliopsida</taxon>
        <taxon>eudicotyledons</taxon>
        <taxon>Gunneridae</taxon>
        <taxon>Pentapetalae</taxon>
        <taxon>rosids</taxon>
        <taxon>fabids</taxon>
        <taxon>Rosales</taxon>
        <taxon>Rosaceae</taxon>
        <taxon>Rosoideae</taxon>
        <taxon>Rosoideae incertae sedis</taxon>
        <taxon>Rubus</taxon>
    </lineage>
</organism>
<comment type="caution">
    <text evidence="1">The sequence shown here is derived from an EMBL/GenBank/DDBJ whole genome shotgun (WGS) entry which is preliminary data.</text>
</comment>
<dbReference type="PANTHER" id="PTHR31050:SF14">
    <property type="entry name" value="DUF1618 DOMAIN-CONTAINING PROTEIN"/>
    <property type="match status" value="1"/>
</dbReference>
<proteinExistence type="predicted"/>
<reference evidence="1 2" key="1">
    <citation type="journal article" date="2023" name="G3 (Bethesda)">
        <title>A chromosome-length genome assembly and annotation of blackberry (Rubus argutus, cv. 'Hillquist').</title>
        <authorList>
            <person name="Bruna T."/>
            <person name="Aryal R."/>
            <person name="Dudchenko O."/>
            <person name="Sargent D.J."/>
            <person name="Mead D."/>
            <person name="Buti M."/>
            <person name="Cavallini A."/>
            <person name="Hytonen T."/>
            <person name="Andres J."/>
            <person name="Pham M."/>
            <person name="Weisz D."/>
            <person name="Mascagni F."/>
            <person name="Usai G."/>
            <person name="Natali L."/>
            <person name="Bassil N."/>
            <person name="Fernandez G.E."/>
            <person name="Lomsadze A."/>
            <person name="Armour M."/>
            <person name="Olukolu B."/>
            <person name="Poorten T."/>
            <person name="Britton C."/>
            <person name="Davik J."/>
            <person name="Ashrafi H."/>
            <person name="Aiden E.L."/>
            <person name="Borodovsky M."/>
            <person name="Worthington M."/>
        </authorList>
    </citation>
    <scope>NUCLEOTIDE SEQUENCE [LARGE SCALE GENOMIC DNA]</scope>
    <source>
        <strain evidence="1">PI 553951</strain>
    </source>
</reference>
<dbReference type="Pfam" id="PF06880">
    <property type="entry name" value="DUF1262"/>
    <property type="match status" value="1"/>
</dbReference>
<dbReference type="EMBL" id="JBEDUW010000004">
    <property type="protein sequence ID" value="KAK9934865.1"/>
    <property type="molecule type" value="Genomic_DNA"/>
</dbReference>
<accession>A0AAW1XDA4</accession>
<evidence type="ECO:0000313" key="2">
    <source>
        <dbReference type="Proteomes" id="UP001457282"/>
    </source>
</evidence>
<keyword evidence="2" id="KW-1185">Reference proteome</keyword>
<dbReference type="AlphaFoldDB" id="A0AAW1XDA4"/>
<dbReference type="InterPro" id="IPR010683">
    <property type="entry name" value="DUF1262"/>
</dbReference>
<evidence type="ECO:0000313" key="1">
    <source>
        <dbReference type="EMBL" id="KAK9934865.1"/>
    </source>
</evidence>
<gene>
    <name evidence="1" type="ORF">M0R45_021994</name>
</gene>
<sequence>MYVTRPLSMYQKNPSMLSLPPPEGPNSGILVIQDEESEPTIFFGLFKGHELKGLPFPQNKNLKLRYSTGTGDNPHVSHFYTAFIPVLNQPLASNCYYAISSRGKHIGRAYTSSTEEDLAICCFCTYVQDVPPQPFNPNNTLQQFQVQQKRLIFNQHGGFVAKAIASDVFPPKFLGRKGWEIYTKTPRDFHLDEAPGLDTALRARLPDFNFELSHTSSEPVVVGKWYCPFMFVKEGSLTLNDQMSRTRYYEMTLEQRWEQIFACESEENNAVVVDVSVENEFVAIAGNDLEAVHEERDVANGVMWYRGFNKVGGESNVGVSLAILERVKWEQQRFGWNGGNERKVRVNKIEQFGGMGKWKKFGCYVLVERFVLKRMDGSLVITYGFRHTHHIRSKWV</sequence>
<protein>
    <submittedName>
        <fullName evidence="1">Uncharacterized protein</fullName>
    </submittedName>
</protein>
<dbReference type="PANTHER" id="PTHR31050">
    <property type="entry name" value="OS08G0413200 PROTEIN"/>
    <property type="match status" value="1"/>
</dbReference>